<feature type="domain" description="RecF/RecN/SMC N-terminal" evidence="13">
    <location>
        <begin position="40"/>
        <end position="1085"/>
    </location>
</feature>
<keyword evidence="11" id="KW-0539">Nucleus</keyword>
<evidence type="ECO:0000256" key="7">
    <source>
        <dbReference type="ARBA" id="ARBA00022840"/>
    </source>
</evidence>
<dbReference type="GO" id="GO:0005634">
    <property type="term" value="C:nucleus"/>
    <property type="evidence" value="ECO:0007669"/>
    <property type="project" value="UniProtKB-SubCell"/>
</dbReference>
<dbReference type="SUPFAM" id="SSF52540">
    <property type="entry name" value="P-loop containing nucleoside triphosphate hydrolases"/>
    <property type="match status" value="1"/>
</dbReference>
<keyword evidence="9" id="KW-0233">DNA recombination</keyword>
<dbReference type="GO" id="GO:0000724">
    <property type="term" value="P:double-strand break repair via homologous recombination"/>
    <property type="evidence" value="ECO:0007669"/>
    <property type="project" value="TreeGrafter"/>
</dbReference>
<comment type="similarity">
    <text evidence="3">Belongs to the SMC family. SMC6 subfamily.</text>
</comment>
<dbReference type="GO" id="GO:0035861">
    <property type="term" value="C:site of double-strand break"/>
    <property type="evidence" value="ECO:0007669"/>
    <property type="project" value="TreeGrafter"/>
</dbReference>
<dbReference type="GO" id="GO:0003684">
    <property type="term" value="F:damaged DNA binding"/>
    <property type="evidence" value="ECO:0007669"/>
    <property type="project" value="TreeGrafter"/>
</dbReference>
<keyword evidence="10" id="KW-0234">DNA repair</keyword>
<organism evidence="14 15">
    <name type="scientific">Babesia ovis</name>
    <dbReference type="NCBI Taxonomy" id="5869"/>
    <lineage>
        <taxon>Eukaryota</taxon>
        <taxon>Sar</taxon>
        <taxon>Alveolata</taxon>
        <taxon>Apicomplexa</taxon>
        <taxon>Aconoidasida</taxon>
        <taxon>Piroplasmida</taxon>
        <taxon>Babesiidae</taxon>
        <taxon>Babesia</taxon>
    </lineage>
</organism>
<dbReference type="Gene3D" id="3.40.50.300">
    <property type="entry name" value="P-loop containing nucleotide triphosphate hydrolases"/>
    <property type="match status" value="2"/>
</dbReference>
<evidence type="ECO:0000256" key="11">
    <source>
        <dbReference type="ARBA" id="ARBA00023242"/>
    </source>
</evidence>
<dbReference type="Gene3D" id="1.20.5.340">
    <property type="match status" value="1"/>
</dbReference>
<dbReference type="PANTHER" id="PTHR19306:SF6">
    <property type="entry name" value="STRUCTURAL MAINTENANCE OF CHROMOSOMES PROTEIN 6"/>
    <property type="match status" value="1"/>
</dbReference>
<keyword evidence="4" id="KW-0158">Chromosome</keyword>
<evidence type="ECO:0000256" key="12">
    <source>
        <dbReference type="SAM" id="Coils"/>
    </source>
</evidence>
<feature type="coiled-coil region" evidence="12">
    <location>
        <begin position="692"/>
        <end position="726"/>
    </location>
</feature>
<dbReference type="Pfam" id="PF02463">
    <property type="entry name" value="SMC_N"/>
    <property type="match status" value="1"/>
</dbReference>
<evidence type="ECO:0000256" key="6">
    <source>
        <dbReference type="ARBA" id="ARBA00022763"/>
    </source>
</evidence>
<feature type="coiled-coil region" evidence="12">
    <location>
        <begin position="910"/>
        <end position="944"/>
    </location>
</feature>
<name>A0A9W5WWF2_BABOV</name>
<dbReference type="InterPro" id="IPR003395">
    <property type="entry name" value="RecF/RecN/SMC_N"/>
</dbReference>
<evidence type="ECO:0000256" key="1">
    <source>
        <dbReference type="ARBA" id="ARBA00004123"/>
    </source>
</evidence>
<evidence type="ECO:0000259" key="13">
    <source>
        <dbReference type="Pfam" id="PF02463"/>
    </source>
</evidence>
<sequence length="1101" mass="126413">MVDAVEPPREGAEAALFPEEGHTVSDTLPEEFAGSSGKVVRVQLVNFLNHANLVVNCSPYLNMIFGMNGQGKSAIVQGMALCFGGYGHSAGRDTALAHYIKDYHLRNGPSFARVELTISNHGNGAYKPEVYGDVVILTRKIQRNSSTFYMGGALAKKSAVTKKELKAYLRHIQMNIGSPTTYMDQETSKSFFFQSNPSSFYRYYSAAAGLVEMEENLSTEKRNLEDCKAELKVRKRVLVPDREKLRELSKQIKLFEEKVNEWKSAKEMYKLSQYRADKERYDALKETYDRFSQSNPKDEIVKLKESIELFGSEQEELKTEMQTLTSTTFTQKEKITTTTDQIAVINDSINDKQSCVAALEASMAQVEAAMGNLDSDIAAMEAEPADMEKQRLETELEGCKEEYDAVDQQQKSMMVKISDLESVIAEIEMQLSAARSDLEDQKRENASLAVGGTARARAENFRRALYRYDVNQVREDIYKMRGDGLFEHAPIGPIGEYLVVSRDVPSWKVMSVVERHLRNMFQTWVVATEKDRRALESLLMKHGCSRTQARVMKSNLFMHPDLVEHMQKQTAKSAHADSIYRYLAVKEIPPVLLYLLSDTCDIGRTIICADDEHMEMLLDNVGDEFVTVYSLKTLKSARYINGSLHLTPCYDKHPFSYEYVKVAHENEKDHSWRHEERRDSGLERERSLCALANALSKELAEANTRLNEYRTELEDVRTNKTAVIRKRTRIEADLMEEIDHLESTNHSSKFNKYCDAMNEIRSEYRNQLKDLEAEKVDLEAQIASFESDKAKQEQELQSANNELKETLKRISGIKVDIQKIQQRVNIQKTQIKALEKNMKDYHFKLDGYMNDMKEAETRLCAHKAEMDSEGIDYSSDLPTKAPEEYLKIINLSNDVLQRMVDDARNVESHLVSLRDTHEEFQRSLQEKERRLAETTENYRLHKQNYVKRCKRFEECRDRIERKAKRTFRQTLEAVTGYDGNLVFNDVDRTLEIQIHNRQQSYSRAHVATDLKTLSGGEQSAIQLSMLQSMASISFSPVHMFDEVDVYMDESTRVKNIESLVQFAANNQDRQFFLVTPHSELAKHIKDNYPDISKIFNVSKDT</sequence>
<comment type="caution">
    <text evidence="14">The sequence shown here is derived from an EMBL/GenBank/DDBJ whole genome shotgun (WGS) entry which is preliminary data.</text>
</comment>
<evidence type="ECO:0000256" key="5">
    <source>
        <dbReference type="ARBA" id="ARBA00022741"/>
    </source>
</evidence>
<reference evidence="14" key="1">
    <citation type="submission" date="2019-12" db="EMBL/GenBank/DDBJ databases">
        <title>Genome sequence of Babesia ovis.</title>
        <authorList>
            <person name="Yamagishi J."/>
            <person name="Sevinc F."/>
            <person name="Xuan X."/>
        </authorList>
    </citation>
    <scope>NUCLEOTIDE SEQUENCE</scope>
    <source>
        <strain evidence="14">Selcuk</strain>
    </source>
</reference>
<dbReference type="AlphaFoldDB" id="A0A9W5WWF2"/>
<evidence type="ECO:0000256" key="10">
    <source>
        <dbReference type="ARBA" id="ARBA00023204"/>
    </source>
</evidence>
<evidence type="ECO:0000256" key="2">
    <source>
        <dbReference type="ARBA" id="ARBA00004286"/>
    </source>
</evidence>
<keyword evidence="6" id="KW-0227">DNA damage</keyword>
<dbReference type="GO" id="GO:0005524">
    <property type="term" value="F:ATP binding"/>
    <property type="evidence" value="ECO:0007669"/>
    <property type="project" value="UniProtKB-KW"/>
</dbReference>
<keyword evidence="15" id="KW-1185">Reference proteome</keyword>
<dbReference type="InterPro" id="IPR027417">
    <property type="entry name" value="P-loop_NTPase"/>
</dbReference>
<keyword evidence="8 12" id="KW-0175">Coiled coil</keyword>
<evidence type="ECO:0000256" key="4">
    <source>
        <dbReference type="ARBA" id="ARBA00022454"/>
    </source>
</evidence>
<evidence type="ECO:0000256" key="9">
    <source>
        <dbReference type="ARBA" id="ARBA00023172"/>
    </source>
</evidence>
<keyword evidence="7" id="KW-0067">ATP-binding</keyword>
<evidence type="ECO:0000256" key="3">
    <source>
        <dbReference type="ARBA" id="ARBA00006793"/>
    </source>
</evidence>
<feature type="coiled-coil region" evidence="12">
    <location>
        <begin position="754"/>
        <end position="837"/>
    </location>
</feature>
<evidence type="ECO:0000313" key="15">
    <source>
        <dbReference type="Proteomes" id="UP001057455"/>
    </source>
</evidence>
<dbReference type="EMBL" id="BLIY01000020">
    <property type="protein sequence ID" value="GFE55347.1"/>
    <property type="molecule type" value="Genomic_DNA"/>
</dbReference>
<protein>
    <submittedName>
        <fullName evidence="14">Structural maintenance of chromosome 6</fullName>
    </submittedName>
</protein>
<dbReference type="Proteomes" id="UP001057455">
    <property type="component" value="Unassembled WGS sequence"/>
</dbReference>
<dbReference type="GO" id="GO:0030915">
    <property type="term" value="C:Smc5-Smc6 complex"/>
    <property type="evidence" value="ECO:0007669"/>
    <property type="project" value="TreeGrafter"/>
</dbReference>
<proteinExistence type="inferred from homology"/>
<accession>A0A9W5WWF2</accession>
<dbReference type="Gene3D" id="1.10.287.1490">
    <property type="match status" value="1"/>
</dbReference>
<feature type="coiled-coil region" evidence="12">
    <location>
        <begin position="363"/>
        <end position="444"/>
    </location>
</feature>
<gene>
    <name evidence="14" type="ORF">BaOVIS_027510</name>
</gene>
<evidence type="ECO:0000256" key="8">
    <source>
        <dbReference type="ARBA" id="ARBA00023054"/>
    </source>
</evidence>
<evidence type="ECO:0000313" key="14">
    <source>
        <dbReference type="EMBL" id="GFE55347.1"/>
    </source>
</evidence>
<dbReference type="GO" id="GO:0003697">
    <property type="term" value="F:single-stranded DNA binding"/>
    <property type="evidence" value="ECO:0007669"/>
    <property type="project" value="TreeGrafter"/>
</dbReference>
<comment type="subcellular location">
    <subcellularLocation>
        <location evidence="2">Chromosome</location>
    </subcellularLocation>
    <subcellularLocation>
        <location evidence="1">Nucleus</location>
    </subcellularLocation>
</comment>
<feature type="coiled-coil region" evidence="12">
    <location>
        <begin position="210"/>
        <end position="265"/>
    </location>
</feature>
<keyword evidence="5" id="KW-0547">Nucleotide-binding</keyword>
<dbReference type="OrthoDB" id="10072614at2759"/>
<dbReference type="PANTHER" id="PTHR19306">
    <property type="entry name" value="STRUCTURAL MAINTENANCE OF CHROMOSOMES 5,6 SMC5, SMC6"/>
    <property type="match status" value="1"/>
</dbReference>